<reference evidence="1" key="1">
    <citation type="submission" date="2024-07" db="EMBL/GenBank/DDBJ databases">
        <title>Metagenome and Metagenome-Assembled Genomes of Archaea from a hot spring from the geothermal field of Los Azufres, Mexico.</title>
        <authorList>
            <person name="Marin-Paredes R."/>
            <person name="Martinez-Romero E."/>
            <person name="Servin-Garciduenas L.E."/>
        </authorList>
    </citation>
    <scope>NUCLEOTIDE SEQUENCE</scope>
</reference>
<proteinExistence type="predicted"/>
<feature type="non-terminal residue" evidence="1">
    <location>
        <position position="1"/>
    </location>
</feature>
<organism evidence="1 2">
    <name type="scientific">Thermoproteus sp. AZ2</name>
    <dbReference type="NCBI Taxonomy" id="1609232"/>
    <lineage>
        <taxon>Archaea</taxon>
        <taxon>Thermoproteota</taxon>
        <taxon>Thermoprotei</taxon>
        <taxon>Thermoproteales</taxon>
        <taxon>Thermoproteaceae</taxon>
        <taxon>Thermoproteus</taxon>
    </lineage>
</organism>
<comment type="caution">
    <text evidence="1">The sequence shown here is derived from an EMBL/GenBank/DDBJ whole genome shotgun (WGS) entry which is preliminary data.</text>
</comment>
<protein>
    <submittedName>
        <fullName evidence="1">Sulfatase-like hydrolase/transferase</fullName>
    </submittedName>
</protein>
<evidence type="ECO:0000313" key="1">
    <source>
        <dbReference type="EMBL" id="MFB6491083.1"/>
    </source>
</evidence>
<dbReference type="Proteomes" id="UP000033636">
    <property type="component" value="Unassembled WGS sequence"/>
</dbReference>
<sequence length="387" mass="42948">VRNIALIVLDTLRWDYSGYFDWLSGLGFRKYSAWASSPWTLPSHVSMFTGLTPSEHGVHEPSRWIGWGWLQLVREKAKASMAKLGGGALGLLRDLGYYTIGISANPYISEAFGFKFDEYYDINVNYLQSGHIKLNDREVASIKAIFEEGATAKTVFKAFIENGPASSAKLLLKALELLARGVPSEKGVHIASDLVKRLSAEGPVFLFINLMEMHEPYTATDWARSGLAHLRALIYGSAPPRIIGTWRRRYPQQARFLSRALRGLLRGLRDFSIVVVSDHGQMLGEGGLLGHGYWLREELLRVPLWVKWGGKAPTLKEPASIADVAQILANLADERPIRQSPPIAEAYGPLISPAMRSYAPPIDAIKRLYGHRVKEAPIDSRAPSASL</sequence>
<name>A0ACC6V2N5_9CREN</name>
<gene>
    <name evidence="1" type="ORF">TU35_007585</name>
</gene>
<evidence type="ECO:0000313" key="2">
    <source>
        <dbReference type="Proteomes" id="UP000033636"/>
    </source>
</evidence>
<dbReference type="EMBL" id="JZWT02000020">
    <property type="protein sequence ID" value="MFB6491083.1"/>
    <property type="molecule type" value="Genomic_DNA"/>
</dbReference>
<accession>A0ACC6V2N5</accession>